<accession>D7VGF3</accession>
<keyword evidence="2" id="KW-1185">Reference proteome</keyword>
<reference evidence="1" key="1">
    <citation type="submission" date="2010-07" db="EMBL/GenBank/DDBJ databases">
        <authorList>
            <person name="Muzny D."/>
            <person name="Qin X."/>
            <person name="Buhay C."/>
            <person name="Dugan-Rocha S."/>
            <person name="Ding Y."/>
            <person name="Chen G."/>
            <person name="Hawes A."/>
            <person name="Holder M."/>
            <person name="Jhangiani S."/>
            <person name="Johnson A."/>
            <person name="Khan Z."/>
            <person name="Li Z."/>
            <person name="Liu W."/>
            <person name="Liu X."/>
            <person name="Perez L."/>
            <person name="Shen H."/>
            <person name="Wang Q."/>
            <person name="Watt J."/>
            <person name="Xi L."/>
            <person name="Xin Y."/>
            <person name="Zhou J."/>
            <person name="Deng J."/>
            <person name="Jiang H."/>
            <person name="Liu Y."/>
            <person name="Qu J."/>
            <person name="Song X.-Z."/>
            <person name="Zhang L."/>
            <person name="Villasana D."/>
            <person name="Johnson A."/>
            <person name="Liu J."/>
            <person name="Liyanage D."/>
            <person name="Lorensuhewa L."/>
            <person name="Robinson T."/>
            <person name="Song A."/>
            <person name="Song B.-B."/>
            <person name="Dinh H."/>
            <person name="Thornton R."/>
            <person name="Coyle M."/>
            <person name="Francisco L."/>
            <person name="Jackson L."/>
            <person name="Javaid M."/>
            <person name="Korchina V."/>
            <person name="Kovar C."/>
            <person name="Mata R."/>
            <person name="Mathew T."/>
            <person name="Ngo R."/>
            <person name="Nguyen L."/>
            <person name="Nguyen N."/>
            <person name="Okwuonu G."/>
            <person name="Ongeri F."/>
            <person name="Pham C."/>
            <person name="Simmons D."/>
            <person name="Wilczek-Boney K."/>
            <person name="Hale W."/>
            <person name="Jakkamsetti A."/>
            <person name="Pham P."/>
            <person name="Ruth R."/>
            <person name="San Lucas F."/>
            <person name="Warren J."/>
            <person name="Zhang J."/>
            <person name="Zhao Z."/>
            <person name="Zhou C."/>
            <person name="Zhu D."/>
            <person name="Lee S."/>
            <person name="Bess C."/>
            <person name="Blankenburg K."/>
            <person name="Forbes L."/>
            <person name="Fu Q."/>
            <person name="Gubbala S."/>
            <person name="Hirani K."/>
            <person name="Jayaseelan J.C."/>
            <person name="Lara F."/>
            <person name="Munidasa M."/>
            <person name="Palculict T."/>
            <person name="Patil S."/>
            <person name="Pu L.-L."/>
            <person name="Saada N."/>
            <person name="Tang L."/>
            <person name="Weissenberger G."/>
            <person name="Zhu Y."/>
            <person name="Hemphill L."/>
            <person name="Shang Y."/>
            <person name="Youmans B."/>
            <person name="Ayvaz T."/>
            <person name="Ross M."/>
            <person name="Santibanez J."/>
            <person name="Aqrawi P."/>
            <person name="Gross S."/>
            <person name="Joshi V."/>
            <person name="Fowler G."/>
            <person name="Nazareth L."/>
            <person name="Reid J."/>
            <person name="Worley K."/>
            <person name="Petrosino J."/>
            <person name="Highlander S."/>
            <person name="Gibbs R."/>
        </authorList>
    </citation>
    <scope>NUCLEOTIDE SEQUENCE [LARGE SCALE GENOMIC DNA]</scope>
    <source>
        <strain evidence="1">ATCC 33861</strain>
    </source>
</reference>
<dbReference type="HOGENOM" id="CLU_3157945_0_0_10"/>
<comment type="caution">
    <text evidence="1">The sequence shown here is derived from an EMBL/GenBank/DDBJ whole genome shotgun (WGS) entry which is preliminary data.</text>
</comment>
<organism evidence="1 2">
    <name type="scientific">Sphingobacterium spiritivorum ATCC 33861</name>
    <dbReference type="NCBI Taxonomy" id="525373"/>
    <lineage>
        <taxon>Bacteria</taxon>
        <taxon>Pseudomonadati</taxon>
        <taxon>Bacteroidota</taxon>
        <taxon>Sphingobacteriia</taxon>
        <taxon>Sphingobacteriales</taxon>
        <taxon>Sphingobacteriaceae</taxon>
        <taxon>Sphingobacterium</taxon>
    </lineage>
</organism>
<dbReference type="Proteomes" id="UP000006258">
    <property type="component" value="Unassembled WGS sequence"/>
</dbReference>
<dbReference type="STRING" id="525373.HMPREF0766_10072"/>
<dbReference type="EMBL" id="ACHA02000001">
    <property type="protein sequence ID" value="EFK60128.1"/>
    <property type="molecule type" value="Genomic_DNA"/>
</dbReference>
<protein>
    <submittedName>
        <fullName evidence="1">Uncharacterized protein</fullName>
    </submittedName>
</protein>
<name>D7VGF3_SPHSI</name>
<evidence type="ECO:0000313" key="1">
    <source>
        <dbReference type="EMBL" id="EFK60128.1"/>
    </source>
</evidence>
<evidence type="ECO:0000313" key="2">
    <source>
        <dbReference type="Proteomes" id="UP000006258"/>
    </source>
</evidence>
<proteinExistence type="predicted"/>
<gene>
    <name evidence="1" type="ORF">HMPREF0766_10072</name>
</gene>
<dbReference type="AlphaFoldDB" id="D7VGF3"/>
<sequence length="48" mass="5166">MDAKVVSGAFTVFCDTAGHMVQGELGYVGGMLKICVLADRSGPDWRIY</sequence>